<dbReference type="UniPathway" id="UPA00034">
    <property type="reaction ID" value="UER00018"/>
</dbReference>
<dbReference type="InterPro" id="IPR036291">
    <property type="entry name" value="NAD(P)-bd_dom_sf"/>
</dbReference>
<evidence type="ECO:0000256" key="11">
    <source>
        <dbReference type="ARBA" id="ARBA00049080"/>
    </source>
</evidence>
<name>A0A0R3DBC6_9BRAD</name>
<feature type="binding site" evidence="13">
    <location>
        <begin position="10"/>
        <end position="15"/>
    </location>
    <ligand>
        <name>NAD(+)</name>
        <dbReference type="ChEBI" id="CHEBI:57540"/>
    </ligand>
</feature>
<dbReference type="AlphaFoldDB" id="A0A0R3DBC6"/>
<dbReference type="OrthoDB" id="9790352at2"/>
<dbReference type="FunFam" id="3.30.360.10:FF:000004">
    <property type="entry name" value="4-hydroxy-tetrahydrodipicolinate reductase"/>
    <property type="match status" value="1"/>
</dbReference>
<keyword evidence="3 13" id="KW-0028">Amino-acid biosynthesis</keyword>
<evidence type="ECO:0000256" key="10">
    <source>
        <dbReference type="ARBA" id="ARBA00038983"/>
    </source>
</evidence>
<evidence type="ECO:0000256" key="7">
    <source>
        <dbReference type="ARBA" id="ARBA00023027"/>
    </source>
</evidence>
<dbReference type="PANTHER" id="PTHR20836:SF0">
    <property type="entry name" value="4-HYDROXY-TETRAHYDRODIPICOLINATE REDUCTASE 1, CHLOROPLASTIC-RELATED"/>
    <property type="match status" value="1"/>
</dbReference>
<dbReference type="Gene3D" id="3.40.50.720">
    <property type="entry name" value="NAD(P)-binding Rossmann-like Domain"/>
    <property type="match status" value="1"/>
</dbReference>
<evidence type="ECO:0000259" key="15">
    <source>
        <dbReference type="Pfam" id="PF05173"/>
    </source>
</evidence>
<feature type="domain" description="Dihydrodipicolinate reductase N-terminal" evidence="14">
    <location>
        <begin position="4"/>
        <end position="127"/>
    </location>
</feature>
<evidence type="ECO:0000256" key="13">
    <source>
        <dbReference type="HAMAP-Rule" id="MF_00102"/>
    </source>
</evidence>
<evidence type="ECO:0000256" key="8">
    <source>
        <dbReference type="ARBA" id="ARBA00023154"/>
    </source>
</evidence>
<comment type="function">
    <text evidence="13">Catalyzes the conversion of 4-hydroxy-tetrahydrodipicolinate (HTPA) to tetrahydrodipicolinate.</text>
</comment>
<gene>
    <name evidence="13" type="primary">dapB</name>
    <name evidence="16" type="ORF">AOQ71_24355</name>
</gene>
<feature type="binding site" evidence="13">
    <location>
        <begin position="167"/>
        <end position="168"/>
    </location>
    <ligand>
        <name>(S)-2,3,4,5-tetrahydrodipicolinate</name>
        <dbReference type="ChEBI" id="CHEBI:16845"/>
    </ligand>
</feature>
<reference evidence="16 17" key="1">
    <citation type="submission" date="2015-09" db="EMBL/GenBank/DDBJ databases">
        <title>Draft Genome Sequence of Bradyrhizobium manausense Strain BR 3351T, a Novel Symbiotic Nitrogen-Fixing Alphaproteobacterium Isolated from Brazilian Amazon Rain Forest.</title>
        <authorList>
            <person name="De Araujo J.L."/>
            <person name="Zilli J.E."/>
        </authorList>
    </citation>
    <scope>NUCLEOTIDE SEQUENCE [LARGE SCALE GENOMIC DNA]</scope>
    <source>
        <strain evidence="16 17">BR3351</strain>
    </source>
</reference>
<evidence type="ECO:0000256" key="6">
    <source>
        <dbReference type="ARBA" id="ARBA00023002"/>
    </source>
</evidence>
<dbReference type="HAMAP" id="MF_00102">
    <property type="entry name" value="DapB"/>
    <property type="match status" value="1"/>
</dbReference>
<feature type="active site" description="Proton donor" evidence="13">
    <location>
        <position position="161"/>
    </location>
</feature>
<feature type="binding site" evidence="13">
    <location>
        <position position="158"/>
    </location>
    <ligand>
        <name>(S)-2,3,4,5-tetrahydrodipicolinate</name>
        <dbReference type="ChEBI" id="CHEBI:16845"/>
    </ligand>
</feature>
<dbReference type="GO" id="GO:0008839">
    <property type="term" value="F:4-hydroxy-tetrahydrodipicolinate reductase"/>
    <property type="evidence" value="ECO:0007669"/>
    <property type="project" value="UniProtKB-UniRule"/>
</dbReference>
<evidence type="ECO:0000256" key="4">
    <source>
        <dbReference type="ARBA" id="ARBA00022857"/>
    </source>
</evidence>
<sequence>MPDMRLIVAGAGGRMGRALTRAIADSKGAVLAGALEAPGSELLGKDAGVLAGLPENGIKLSADLWAMSKDADGILDFTVPAATIANVAIAAERGLVHVIGTTGLSGSDNAVIKSVTNRAVVVQSGNMSLGVNLLAAVVKRVAKALDESFDIEIVESHHRMKVDAPSGTALMLGQAAASGRGIPLDDAHSERGRDGITGARKPGAIGFASLRGGTVAGDHSVTFLGPFERLTLSHQAEDRILFAHGALKAALWAHGKKPGHYSMADVLGLADI</sequence>
<feature type="domain" description="Dihydrodipicolinate reductase C-terminal" evidence="15">
    <location>
        <begin position="130"/>
        <end position="267"/>
    </location>
</feature>
<keyword evidence="17" id="KW-1185">Reference proteome</keyword>
<comment type="pathway">
    <text evidence="9 13">Amino-acid biosynthesis; L-lysine biosynthesis via DAP pathway; (S)-tetrahydrodipicolinate from L-aspartate: step 4/4.</text>
</comment>
<dbReference type="EC" id="1.17.1.8" evidence="10 13"/>
<dbReference type="STRING" id="989370.AOQ71_24355"/>
<evidence type="ECO:0000256" key="5">
    <source>
        <dbReference type="ARBA" id="ARBA00022915"/>
    </source>
</evidence>
<keyword evidence="5 13" id="KW-0220">Diaminopimelate biosynthesis</keyword>
<keyword evidence="8 13" id="KW-0457">Lysine biosynthesis</keyword>
<dbReference type="GO" id="GO:0051287">
    <property type="term" value="F:NAD binding"/>
    <property type="evidence" value="ECO:0007669"/>
    <property type="project" value="UniProtKB-UniRule"/>
</dbReference>
<evidence type="ECO:0000256" key="2">
    <source>
        <dbReference type="ARBA" id="ARBA00022490"/>
    </source>
</evidence>
<evidence type="ECO:0000256" key="1">
    <source>
        <dbReference type="ARBA" id="ARBA00006642"/>
    </source>
</evidence>
<evidence type="ECO:0000313" key="17">
    <source>
        <dbReference type="Proteomes" id="UP000051936"/>
    </source>
</evidence>
<dbReference type="NCBIfam" id="TIGR00036">
    <property type="entry name" value="dapB"/>
    <property type="match status" value="1"/>
</dbReference>
<evidence type="ECO:0000313" key="16">
    <source>
        <dbReference type="EMBL" id="KRQ07255.1"/>
    </source>
</evidence>
<dbReference type="InterPro" id="IPR023940">
    <property type="entry name" value="DHDPR_bac"/>
</dbReference>
<dbReference type="Pfam" id="PF05173">
    <property type="entry name" value="DapB_C"/>
    <property type="match status" value="1"/>
</dbReference>
<dbReference type="Proteomes" id="UP000051936">
    <property type="component" value="Unassembled WGS sequence"/>
</dbReference>
<dbReference type="InterPro" id="IPR000846">
    <property type="entry name" value="DapB_N"/>
</dbReference>
<proteinExistence type="inferred from homology"/>
<keyword evidence="6 13" id="KW-0560">Oxidoreductase</keyword>
<dbReference type="GO" id="GO:0050661">
    <property type="term" value="F:NADP binding"/>
    <property type="evidence" value="ECO:0007669"/>
    <property type="project" value="UniProtKB-UniRule"/>
</dbReference>
<feature type="active site" description="Proton donor/acceptor" evidence="13">
    <location>
        <position position="157"/>
    </location>
</feature>
<dbReference type="Gene3D" id="3.30.360.10">
    <property type="entry name" value="Dihydrodipicolinate Reductase, domain 2"/>
    <property type="match status" value="1"/>
</dbReference>
<keyword evidence="4 13" id="KW-0521">NADP</keyword>
<comment type="catalytic activity">
    <reaction evidence="11 13">
        <text>(S)-2,3,4,5-tetrahydrodipicolinate + NADP(+) + H2O = (2S,4S)-4-hydroxy-2,3,4,5-tetrahydrodipicolinate + NADPH + H(+)</text>
        <dbReference type="Rhea" id="RHEA:35331"/>
        <dbReference type="ChEBI" id="CHEBI:15377"/>
        <dbReference type="ChEBI" id="CHEBI:15378"/>
        <dbReference type="ChEBI" id="CHEBI:16845"/>
        <dbReference type="ChEBI" id="CHEBI:57783"/>
        <dbReference type="ChEBI" id="CHEBI:58349"/>
        <dbReference type="ChEBI" id="CHEBI:67139"/>
        <dbReference type="EC" id="1.17.1.8"/>
    </reaction>
</comment>
<organism evidence="16 17">
    <name type="scientific">Bradyrhizobium manausense</name>
    <dbReference type="NCBI Taxonomy" id="989370"/>
    <lineage>
        <taxon>Bacteria</taxon>
        <taxon>Pseudomonadati</taxon>
        <taxon>Pseudomonadota</taxon>
        <taxon>Alphaproteobacteria</taxon>
        <taxon>Hyphomicrobiales</taxon>
        <taxon>Nitrobacteraceae</taxon>
        <taxon>Bradyrhizobium</taxon>
    </lineage>
</organism>
<comment type="catalytic activity">
    <reaction evidence="12 13">
        <text>(S)-2,3,4,5-tetrahydrodipicolinate + NAD(+) + H2O = (2S,4S)-4-hydroxy-2,3,4,5-tetrahydrodipicolinate + NADH + H(+)</text>
        <dbReference type="Rhea" id="RHEA:35323"/>
        <dbReference type="ChEBI" id="CHEBI:15377"/>
        <dbReference type="ChEBI" id="CHEBI:15378"/>
        <dbReference type="ChEBI" id="CHEBI:16845"/>
        <dbReference type="ChEBI" id="CHEBI:57540"/>
        <dbReference type="ChEBI" id="CHEBI:57945"/>
        <dbReference type="ChEBI" id="CHEBI:67139"/>
        <dbReference type="EC" id="1.17.1.8"/>
    </reaction>
</comment>
<accession>A0A0R3DBC6</accession>
<evidence type="ECO:0000256" key="3">
    <source>
        <dbReference type="ARBA" id="ARBA00022605"/>
    </source>
</evidence>
<dbReference type="GO" id="GO:0016726">
    <property type="term" value="F:oxidoreductase activity, acting on CH or CH2 groups, NAD or NADP as acceptor"/>
    <property type="evidence" value="ECO:0007669"/>
    <property type="project" value="UniProtKB-UniRule"/>
</dbReference>
<comment type="caution">
    <text evidence="13">Lacks conserved residue(s) required for the propagation of feature annotation.</text>
</comment>
<dbReference type="GO" id="GO:0005829">
    <property type="term" value="C:cytosol"/>
    <property type="evidence" value="ECO:0007669"/>
    <property type="project" value="TreeGrafter"/>
</dbReference>
<dbReference type="GO" id="GO:0019877">
    <property type="term" value="P:diaminopimelate biosynthetic process"/>
    <property type="evidence" value="ECO:0007669"/>
    <property type="project" value="UniProtKB-UniRule"/>
</dbReference>
<dbReference type="SUPFAM" id="SSF55347">
    <property type="entry name" value="Glyceraldehyde-3-phosphate dehydrogenase-like, C-terminal domain"/>
    <property type="match status" value="1"/>
</dbReference>
<dbReference type="PIRSF" id="PIRSF000161">
    <property type="entry name" value="DHPR"/>
    <property type="match status" value="1"/>
</dbReference>
<dbReference type="CDD" id="cd02274">
    <property type="entry name" value="DHDPR_N"/>
    <property type="match status" value="1"/>
</dbReference>
<comment type="caution">
    <text evidence="16">The sequence shown here is derived from an EMBL/GenBank/DDBJ whole genome shotgun (WGS) entry which is preliminary data.</text>
</comment>
<comment type="caution">
    <text evidence="13">Was originally thought to be a dihydrodipicolinate reductase (DHDPR), catalyzing the conversion of dihydrodipicolinate to tetrahydrodipicolinate. However, it was shown in E.coli that the substrate of the enzymatic reaction is not dihydrodipicolinate (DHDP) but in fact (2S,4S)-4-hydroxy-2,3,4,5-tetrahydrodipicolinic acid (HTPA), the product released by the DapA-catalyzed reaction.</text>
</comment>
<dbReference type="PROSITE" id="PS01298">
    <property type="entry name" value="DAPB"/>
    <property type="match status" value="1"/>
</dbReference>
<dbReference type="PANTHER" id="PTHR20836">
    <property type="entry name" value="DIHYDRODIPICOLINATE REDUCTASE"/>
    <property type="match status" value="1"/>
</dbReference>
<evidence type="ECO:0000256" key="9">
    <source>
        <dbReference type="ARBA" id="ARBA00037922"/>
    </source>
</evidence>
<feature type="binding site" evidence="13">
    <location>
        <begin position="100"/>
        <end position="102"/>
    </location>
    <ligand>
        <name>NAD(+)</name>
        <dbReference type="ChEBI" id="CHEBI:57540"/>
    </ligand>
</feature>
<comment type="subunit">
    <text evidence="13">Homotetramer.</text>
</comment>
<dbReference type="EMBL" id="LJYG01000099">
    <property type="protein sequence ID" value="KRQ07255.1"/>
    <property type="molecule type" value="Genomic_DNA"/>
</dbReference>
<dbReference type="RefSeq" id="WP_057752127.1">
    <property type="nucleotide sequence ID" value="NZ_LJYG01000099.1"/>
</dbReference>
<dbReference type="Pfam" id="PF01113">
    <property type="entry name" value="DapB_N"/>
    <property type="match status" value="1"/>
</dbReference>
<comment type="subcellular location">
    <subcellularLocation>
        <location evidence="13">Cytoplasm</location>
    </subcellularLocation>
</comment>
<keyword evidence="2 13" id="KW-0963">Cytoplasm</keyword>
<protein>
    <recommendedName>
        <fullName evidence="10 13">4-hydroxy-tetrahydrodipicolinate reductase</fullName>
        <shortName evidence="13">HTPA reductase</shortName>
        <ecNumber evidence="10 13">1.17.1.8</ecNumber>
    </recommendedName>
</protein>
<evidence type="ECO:0000256" key="12">
    <source>
        <dbReference type="ARBA" id="ARBA00049396"/>
    </source>
</evidence>
<evidence type="ECO:0000259" key="14">
    <source>
        <dbReference type="Pfam" id="PF01113"/>
    </source>
</evidence>
<keyword evidence="7 13" id="KW-0520">NAD</keyword>
<dbReference type="InterPro" id="IPR022664">
    <property type="entry name" value="DapB_N_CS"/>
</dbReference>
<dbReference type="SUPFAM" id="SSF51735">
    <property type="entry name" value="NAD(P)-binding Rossmann-fold domains"/>
    <property type="match status" value="1"/>
</dbReference>
<dbReference type="GO" id="GO:0009089">
    <property type="term" value="P:lysine biosynthetic process via diaminopimelate"/>
    <property type="evidence" value="ECO:0007669"/>
    <property type="project" value="UniProtKB-UniRule"/>
</dbReference>
<dbReference type="InterPro" id="IPR022663">
    <property type="entry name" value="DapB_C"/>
</dbReference>
<feature type="binding site" evidence="13">
    <location>
        <begin position="124"/>
        <end position="127"/>
    </location>
    <ligand>
        <name>NAD(+)</name>
        <dbReference type="ChEBI" id="CHEBI:57540"/>
    </ligand>
</feature>
<comment type="similarity">
    <text evidence="1 13">Belongs to the DapB family.</text>
</comment>